<dbReference type="GO" id="GO:0048010">
    <property type="term" value="P:vascular endothelial growth factor receptor signaling pathway"/>
    <property type="evidence" value="ECO:0007669"/>
    <property type="project" value="TreeGrafter"/>
</dbReference>
<dbReference type="PROSITE" id="PS50278">
    <property type="entry name" value="PDGF_2"/>
    <property type="match status" value="1"/>
</dbReference>
<dbReference type="GO" id="GO:0005172">
    <property type="term" value="F:vascular endothelial growth factor receptor binding"/>
    <property type="evidence" value="ECO:0007669"/>
    <property type="project" value="TreeGrafter"/>
</dbReference>
<dbReference type="CDD" id="cd00135">
    <property type="entry name" value="PDGF"/>
    <property type="match status" value="1"/>
</dbReference>
<sequence length="123" mass="14474">MPYMQLYKRSSCQPREVLVDILKEHPQETADFFKPSCIVLQRCAGCCNDDSLKCFTVTKRSVSLQVMRVNPNTQILRMEWMHFTEHLTCECRPRIVNRTKNGKSRKRKRSQAEGEPRARLPFI</sequence>
<dbReference type="KEGG" id="pgut:117677884"/>
<dbReference type="GO" id="GO:0038084">
    <property type="term" value="P:vascular endothelial growth factor signaling pathway"/>
    <property type="evidence" value="ECO:0007669"/>
    <property type="project" value="TreeGrafter"/>
</dbReference>
<dbReference type="RefSeq" id="XP_034294323.1">
    <property type="nucleotide sequence ID" value="XM_034438432.1"/>
</dbReference>
<dbReference type="GO" id="GO:0045766">
    <property type="term" value="P:positive regulation of angiogenesis"/>
    <property type="evidence" value="ECO:0007669"/>
    <property type="project" value="TreeGrafter"/>
</dbReference>
<feature type="region of interest" description="Disordered" evidence="4">
    <location>
        <begin position="98"/>
        <end position="123"/>
    </location>
</feature>
<dbReference type="GO" id="GO:0001938">
    <property type="term" value="P:positive regulation of endothelial cell proliferation"/>
    <property type="evidence" value="ECO:0007669"/>
    <property type="project" value="TreeGrafter"/>
</dbReference>
<dbReference type="InterPro" id="IPR029034">
    <property type="entry name" value="Cystine-knot_cytokine"/>
</dbReference>
<keyword evidence="6" id="KW-1185">Reference proteome</keyword>
<keyword evidence="1 3" id="KW-0339">Growth factor</keyword>
<evidence type="ECO:0000256" key="4">
    <source>
        <dbReference type="SAM" id="MobiDB-lite"/>
    </source>
</evidence>
<dbReference type="GO" id="GO:0001666">
    <property type="term" value="P:response to hypoxia"/>
    <property type="evidence" value="ECO:0007669"/>
    <property type="project" value="TreeGrafter"/>
</dbReference>
<dbReference type="SMART" id="SM00141">
    <property type="entry name" value="PDGF"/>
    <property type="match status" value="1"/>
</dbReference>
<dbReference type="Pfam" id="PF00341">
    <property type="entry name" value="PDGF"/>
    <property type="match status" value="1"/>
</dbReference>
<dbReference type="InParanoid" id="A0A6P9DDA5"/>
<dbReference type="SUPFAM" id="SSF57501">
    <property type="entry name" value="Cystine-knot cytokines"/>
    <property type="match status" value="1"/>
</dbReference>
<keyword evidence="2" id="KW-1015">Disulfide bond</keyword>
<name>A0A6P9DDA5_PANGU</name>
<dbReference type="GO" id="GO:0002040">
    <property type="term" value="P:sprouting angiogenesis"/>
    <property type="evidence" value="ECO:0007669"/>
    <property type="project" value="TreeGrafter"/>
</dbReference>
<dbReference type="InterPro" id="IPR000072">
    <property type="entry name" value="PDGF/VEGF_dom"/>
</dbReference>
<evidence type="ECO:0000256" key="3">
    <source>
        <dbReference type="RuleBase" id="RU003818"/>
    </source>
</evidence>
<dbReference type="AlphaFoldDB" id="A0A6P9DDA5"/>
<protein>
    <submittedName>
        <fullName evidence="7">Snake venom vascular endothelial growth factor toxin-like</fullName>
    </submittedName>
</protein>
<reference evidence="7" key="1">
    <citation type="submission" date="2025-08" db="UniProtKB">
        <authorList>
            <consortium name="RefSeq"/>
        </authorList>
    </citation>
    <scope>IDENTIFICATION</scope>
    <source>
        <tissue evidence="7">Blood</tissue>
    </source>
</reference>
<dbReference type="GO" id="GO:0042056">
    <property type="term" value="F:chemoattractant activity"/>
    <property type="evidence" value="ECO:0007669"/>
    <property type="project" value="TreeGrafter"/>
</dbReference>
<evidence type="ECO:0000256" key="2">
    <source>
        <dbReference type="ARBA" id="ARBA00023157"/>
    </source>
</evidence>
<evidence type="ECO:0000313" key="6">
    <source>
        <dbReference type="Proteomes" id="UP001652622"/>
    </source>
</evidence>
<evidence type="ECO:0000313" key="7">
    <source>
        <dbReference type="RefSeq" id="XP_034294323.1"/>
    </source>
</evidence>
<feature type="domain" description="Platelet-derived growth factor (PDGF) family profile" evidence="5">
    <location>
        <begin position="1"/>
        <end position="96"/>
    </location>
</feature>
<feature type="compositionally biased region" description="Basic residues" evidence="4">
    <location>
        <begin position="98"/>
        <end position="109"/>
    </location>
</feature>
<dbReference type="PANTHER" id="PTHR12025:SF5">
    <property type="entry name" value="VASCULAR ENDOTHELIAL GROWTH FACTOR A, LONG FORM"/>
    <property type="match status" value="1"/>
</dbReference>
<evidence type="ECO:0000259" key="5">
    <source>
        <dbReference type="PROSITE" id="PS50278"/>
    </source>
</evidence>
<proteinExistence type="inferred from homology"/>
<dbReference type="Gene3D" id="2.10.90.10">
    <property type="entry name" value="Cystine-knot cytokines"/>
    <property type="match status" value="1"/>
</dbReference>
<evidence type="ECO:0000256" key="1">
    <source>
        <dbReference type="ARBA" id="ARBA00023030"/>
    </source>
</evidence>
<dbReference type="GeneID" id="117677884"/>
<dbReference type="GO" id="GO:0050930">
    <property type="term" value="P:induction of positive chemotaxis"/>
    <property type="evidence" value="ECO:0007669"/>
    <property type="project" value="TreeGrafter"/>
</dbReference>
<feature type="compositionally biased region" description="Basic and acidic residues" evidence="4">
    <location>
        <begin position="110"/>
        <end position="123"/>
    </location>
</feature>
<dbReference type="GO" id="GO:0005615">
    <property type="term" value="C:extracellular space"/>
    <property type="evidence" value="ECO:0007669"/>
    <property type="project" value="TreeGrafter"/>
</dbReference>
<dbReference type="InterPro" id="IPR050507">
    <property type="entry name" value="PDGF/VEGF_growth_factor"/>
</dbReference>
<accession>A0A6P9DDA5</accession>
<dbReference type="PANTHER" id="PTHR12025">
    <property type="entry name" value="VASCULAR ENDOTHELIAL GROWTH FACTOR"/>
    <property type="match status" value="1"/>
</dbReference>
<organism evidence="6 7">
    <name type="scientific">Pantherophis guttatus</name>
    <name type="common">Corn snake</name>
    <name type="synonym">Elaphe guttata</name>
    <dbReference type="NCBI Taxonomy" id="94885"/>
    <lineage>
        <taxon>Eukaryota</taxon>
        <taxon>Metazoa</taxon>
        <taxon>Chordata</taxon>
        <taxon>Craniata</taxon>
        <taxon>Vertebrata</taxon>
        <taxon>Euteleostomi</taxon>
        <taxon>Lepidosauria</taxon>
        <taxon>Squamata</taxon>
        <taxon>Bifurcata</taxon>
        <taxon>Unidentata</taxon>
        <taxon>Episquamata</taxon>
        <taxon>Toxicofera</taxon>
        <taxon>Serpentes</taxon>
        <taxon>Colubroidea</taxon>
        <taxon>Colubridae</taxon>
        <taxon>Colubrinae</taxon>
        <taxon>Pantherophis</taxon>
    </lineage>
</organism>
<comment type="similarity">
    <text evidence="3">Belongs to the PDGF/VEGF growth factor family.</text>
</comment>
<dbReference type="GO" id="GO:0008083">
    <property type="term" value="F:growth factor activity"/>
    <property type="evidence" value="ECO:0007669"/>
    <property type="project" value="UniProtKB-KW"/>
</dbReference>
<dbReference type="Proteomes" id="UP001652622">
    <property type="component" value="Unplaced"/>
</dbReference>
<gene>
    <name evidence="7" type="primary">LOC117677884</name>
</gene>
<dbReference type="GO" id="GO:0060754">
    <property type="term" value="P:positive regulation of mast cell chemotaxis"/>
    <property type="evidence" value="ECO:0007669"/>
    <property type="project" value="TreeGrafter"/>
</dbReference>
<dbReference type="GO" id="GO:0016020">
    <property type="term" value="C:membrane"/>
    <property type="evidence" value="ECO:0007669"/>
    <property type="project" value="InterPro"/>
</dbReference>
<dbReference type="OMA" id="EAHECHP"/>